<proteinExistence type="predicted"/>
<dbReference type="EMBL" id="JAIZPD010000015">
    <property type="protein sequence ID" value="KAH0958490.1"/>
    <property type="molecule type" value="Genomic_DNA"/>
</dbReference>
<dbReference type="Proteomes" id="UP000824596">
    <property type="component" value="Unassembled WGS sequence"/>
</dbReference>
<keyword evidence="3" id="KW-1185">Reference proteome</keyword>
<feature type="compositionally biased region" description="Acidic residues" evidence="1">
    <location>
        <begin position="290"/>
        <end position="316"/>
    </location>
</feature>
<protein>
    <submittedName>
        <fullName evidence="2">Uncharacterized protein</fullName>
    </submittedName>
</protein>
<accession>A0A9P8SEL0</accession>
<dbReference type="RefSeq" id="XP_044716003.1">
    <property type="nucleotide sequence ID" value="XM_044868648.1"/>
</dbReference>
<feature type="region of interest" description="Disordered" evidence="1">
    <location>
        <begin position="46"/>
        <end position="72"/>
    </location>
</feature>
<evidence type="ECO:0000256" key="1">
    <source>
        <dbReference type="SAM" id="MobiDB-lite"/>
    </source>
</evidence>
<evidence type="ECO:0000313" key="2">
    <source>
        <dbReference type="EMBL" id="KAH0958490.1"/>
    </source>
</evidence>
<gene>
    <name evidence="2" type="ORF">HRG_10177</name>
</gene>
<feature type="compositionally biased region" description="Polar residues" evidence="1">
    <location>
        <begin position="46"/>
        <end position="61"/>
    </location>
</feature>
<reference evidence="2" key="1">
    <citation type="submission" date="2021-09" db="EMBL/GenBank/DDBJ databases">
        <title>A high-quality genome of the endoparasitic fungus Hirsutella rhossiliensis with a comparison of Hirsutella genomes reveals transposable elements contributing to genome size variation.</title>
        <authorList>
            <person name="Lin R."/>
            <person name="Jiao Y."/>
            <person name="Sun X."/>
            <person name="Ling J."/>
            <person name="Xie B."/>
            <person name="Cheng X."/>
        </authorList>
    </citation>
    <scope>NUCLEOTIDE SEQUENCE</scope>
    <source>
        <strain evidence="2">HR02</strain>
    </source>
</reference>
<comment type="caution">
    <text evidence="2">The sequence shown here is derived from an EMBL/GenBank/DDBJ whole genome shotgun (WGS) entry which is preliminary data.</text>
</comment>
<dbReference type="OrthoDB" id="5166157at2759"/>
<organism evidence="2 3">
    <name type="scientific">Hirsutella rhossiliensis</name>
    <dbReference type="NCBI Taxonomy" id="111463"/>
    <lineage>
        <taxon>Eukaryota</taxon>
        <taxon>Fungi</taxon>
        <taxon>Dikarya</taxon>
        <taxon>Ascomycota</taxon>
        <taxon>Pezizomycotina</taxon>
        <taxon>Sordariomycetes</taxon>
        <taxon>Hypocreomycetidae</taxon>
        <taxon>Hypocreales</taxon>
        <taxon>Ophiocordycipitaceae</taxon>
        <taxon>Hirsutella</taxon>
    </lineage>
</organism>
<name>A0A9P8SEL0_9HYPO</name>
<evidence type="ECO:0000313" key="3">
    <source>
        <dbReference type="Proteomes" id="UP000824596"/>
    </source>
</evidence>
<dbReference type="AlphaFoldDB" id="A0A9P8SEL0"/>
<feature type="region of interest" description="Disordered" evidence="1">
    <location>
        <begin position="237"/>
        <end position="355"/>
    </location>
</feature>
<dbReference type="GeneID" id="68359306"/>
<sequence length="355" mass="40057">MAPHWGTQKCPKADRFHWRIRDENKDSSFCPFCGKAWPQPIVISDTESPAVQSSPSNQPSAQVFGPARPSARKRDRTINFQNHWKSSVKRATAYCRTAEVEDPYDHPLGLPIRVNAILSRGEQQAGFFLSKKQDPIGVLSLTLSHTTIMPIAMRYCHEECGVYFEDQLHNNMRWEIGSRWQKLHSSGHGGLKRVPHRGLSVCDLFFPHDVKSGKSRKSWDVSEGHIVVWIAFQVEEPNPRAPNVGPKRKRKRNASPNVRGSIHIKKERINATRFEIQSSRRRSVPAREDNEQDEGPDEGQDGDKDEEDEDEGDEGGESLFANEAQGPSAPSADIEAAVSQGPAFNTRHLQERRRG</sequence>